<dbReference type="Pfam" id="PF03446">
    <property type="entry name" value="NAD_binding_2"/>
    <property type="match status" value="1"/>
</dbReference>
<name>A0A9W4JHB2_9EURO</name>
<dbReference type="InterPro" id="IPR013328">
    <property type="entry name" value="6PGD_dom2"/>
</dbReference>
<feature type="domain" description="3-hydroxyisobutyrate dehydrogenase-like NAD-binding" evidence="3">
    <location>
        <begin position="251"/>
        <end position="370"/>
    </location>
</feature>
<dbReference type="SUPFAM" id="SSF48179">
    <property type="entry name" value="6-phosphogluconate dehydrogenase C-terminal domain-like"/>
    <property type="match status" value="1"/>
</dbReference>
<dbReference type="Proteomes" id="UP001152646">
    <property type="component" value="Unassembled WGS sequence"/>
</dbReference>
<dbReference type="InterPro" id="IPR008927">
    <property type="entry name" value="6-PGluconate_DH-like_C_sf"/>
</dbReference>
<comment type="similarity">
    <text evidence="1">Belongs to the HIBADH-related family. NP60 subfamily.</text>
</comment>
<evidence type="ECO:0000313" key="4">
    <source>
        <dbReference type="EMBL" id="CAG8399608.1"/>
    </source>
</evidence>
<dbReference type="Gene3D" id="3.40.50.720">
    <property type="entry name" value="NAD(P)-binding Rossmann-like Domain"/>
    <property type="match status" value="1"/>
</dbReference>
<evidence type="ECO:0000259" key="3">
    <source>
        <dbReference type="Pfam" id="PF14833"/>
    </source>
</evidence>
<dbReference type="EMBL" id="CAJVPA010000205">
    <property type="protein sequence ID" value="CAG8399608.1"/>
    <property type="molecule type" value="Genomic_DNA"/>
</dbReference>
<dbReference type="InterPro" id="IPR036291">
    <property type="entry name" value="NAD(P)-bd_dom_sf"/>
</dbReference>
<dbReference type="InterPro" id="IPR051265">
    <property type="entry name" value="HIBADH-related_NP60_sf"/>
</dbReference>
<comment type="caution">
    <text evidence="4">The sequence shown here is derived from an EMBL/GenBank/DDBJ whole genome shotgun (WGS) entry which is preliminary data.</text>
</comment>
<dbReference type="AlphaFoldDB" id="A0A9W4JHB2"/>
<reference evidence="4" key="1">
    <citation type="submission" date="2021-07" db="EMBL/GenBank/DDBJ databases">
        <authorList>
            <person name="Branca A.L. A."/>
        </authorList>
    </citation>
    <scope>NUCLEOTIDE SEQUENCE</scope>
</reference>
<feature type="domain" description="6-phosphogluconate dehydrogenase NADP-binding" evidence="2">
    <location>
        <begin position="77"/>
        <end position="232"/>
    </location>
</feature>
<dbReference type="Pfam" id="PF14833">
    <property type="entry name" value="NAD_binding_11"/>
    <property type="match status" value="1"/>
</dbReference>
<dbReference type="PANTHER" id="PTHR43580:SF3">
    <property type="entry name" value="6-PHOSPHOGLUCONATE DEHYDROGENASE FAMILY PROTEIN (AFU_ORTHOLOGUE AFUA_2G11600)"/>
    <property type="match status" value="1"/>
</dbReference>
<dbReference type="InterPro" id="IPR006115">
    <property type="entry name" value="6PGDH_NADP-bd"/>
</dbReference>
<accession>A0A9W4JHB2</accession>
<evidence type="ECO:0008006" key="6">
    <source>
        <dbReference type="Google" id="ProtNLM"/>
    </source>
</evidence>
<dbReference type="PANTHER" id="PTHR43580">
    <property type="entry name" value="OXIDOREDUCTASE GLYR1-RELATED"/>
    <property type="match status" value="1"/>
</dbReference>
<dbReference type="SUPFAM" id="SSF51735">
    <property type="entry name" value="NAD(P)-binding Rossmann-fold domains"/>
    <property type="match status" value="1"/>
</dbReference>
<evidence type="ECO:0000256" key="1">
    <source>
        <dbReference type="ARBA" id="ARBA00007598"/>
    </source>
</evidence>
<protein>
    <recommendedName>
        <fullName evidence="6">Oxidoreductase</fullName>
    </recommendedName>
</protein>
<sequence>MSCKCSRDIRTLEVLNLQLLTPTSKRIRIQPPHVYPTRCDFINSPPNSPSPFSHCTQLSPQIQTNSLQQSTTMSARVAWIGLGNIGRGMTKNIAEKGPQTSPLLLHNRSSARATAHAAALAPKAQAVDLPTAIEQAELIFICVGDDTALDAVVSNILAQPFDLSAKTFVDCSTVHPDTSRKTETSFAARGADFVACPVFGAPNMADAGQLIVVPAGKQSAIEKARPFFDGVVAKKTLDLSAGTGADIDVGRAGMLKVLGNTFILNTVGVLAESLVAAEASGLGVEPFKEWLGLFAPGPFANYAERMDSGDYYRREEPLFAVDLARKDLRHAAAVAGEGGLRMRNVEVTDSLLQEVKAERGEKGDLAAVYGAVRKGAGMKFENE</sequence>
<evidence type="ECO:0000259" key="2">
    <source>
        <dbReference type="Pfam" id="PF03446"/>
    </source>
</evidence>
<dbReference type="GO" id="GO:0051287">
    <property type="term" value="F:NAD binding"/>
    <property type="evidence" value="ECO:0007669"/>
    <property type="project" value="InterPro"/>
</dbReference>
<dbReference type="Gene3D" id="1.10.1040.10">
    <property type="entry name" value="N-(1-d-carboxylethyl)-l-norvaline Dehydrogenase, domain 2"/>
    <property type="match status" value="1"/>
</dbReference>
<organism evidence="4 5">
    <name type="scientific">Penicillium salamii</name>
    <dbReference type="NCBI Taxonomy" id="1612424"/>
    <lineage>
        <taxon>Eukaryota</taxon>
        <taxon>Fungi</taxon>
        <taxon>Dikarya</taxon>
        <taxon>Ascomycota</taxon>
        <taxon>Pezizomycotina</taxon>
        <taxon>Eurotiomycetes</taxon>
        <taxon>Eurotiomycetidae</taxon>
        <taxon>Eurotiales</taxon>
        <taxon>Aspergillaceae</taxon>
        <taxon>Penicillium</taxon>
    </lineage>
</organism>
<evidence type="ECO:0000313" key="5">
    <source>
        <dbReference type="Proteomes" id="UP001152646"/>
    </source>
</evidence>
<dbReference type="OrthoDB" id="435038at2759"/>
<dbReference type="GO" id="GO:0050661">
    <property type="term" value="F:NADP binding"/>
    <property type="evidence" value="ECO:0007669"/>
    <property type="project" value="InterPro"/>
</dbReference>
<proteinExistence type="inferred from homology"/>
<dbReference type="InterPro" id="IPR029154">
    <property type="entry name" value="HIBADH-like_NADP-bd"/>
</dbReference>
<gene>
    <name evidence="4" type="ORF">PSALAMII_LOCUS7959</name>
</gene>